<dbReference type="InterPro" id="IPR050377">
    <property type="entry name" value="Radical_SAM_PqqE_MftC-like"/>
</dbReference>
<dbReference type="InterPro" id="IPR023885">
    <property type="entry name" value="4Fe4S-binding_SPASM_dom"/>
</dbReference>
<gene>
    <name evidence="8" type="ORF">ENV67_05060</name>
</gene>
<dbReference type="CDD" id="cd01335">
    <property type="entry name" value="Radical_SAM"/>
    <property type="match status" value="1"/>
</dbReference>
<keyword evidence="5" id="KW-0408">Iron</keyword>
<dbReference type="NCBIfam" id="TIGR04085">
    <property type="entry name" value="rSAM_more_4Fe4S"/>
    <property type="match status" value="1"/>
</dbReference>
<evidence type="ECO:0000313" key="8">
    <source>
        <dbReference type="EMBL" id="HGW91893.1"/>
    </source>
</evidence>
<keyword evidence="3" id="KW-0949">S-adenosyl-L-methionine</keyword>
<dbReference type="InterPro" id="IPR013785">
    <property type="entry name" value="Aldolase_TIM"/>
</dbReference>
<reference evidence="8" key="1">
    <citation type="journal article" date="2020" name="mSystems">
        <title>Genome- and Community-Level Interaction Insights into Carbon Utilization and Element Cycling Functions of Hydrothermarchaeota in Hydrothermal Sediment.</title>
        <authorList>
            <person name="Zhou Z."/>
            <person name="Liu Y."/>
            <person name="Xu W."/>
            <person name="Pan J."/>
            <person name="Luo Z.H."/>
            <person name="Li M."/>
        </authorList>
    </citation>
    <scope>NUCLEOTIDE SEQUENCE [LARGE SCALE GENOMIC DNA]</scope>
    <source>
        <strain evidence="8">SpSt-780</strain>
    </source>
</reference>
<name>A0A7C4U7B2_UNCW3</name>
<dbReference type="SUPFAM" id="SSF102114">
    <property type="entry name" value="Radical SAM enzymes"/>
    <property type="match status" value="1"/>
</dbReference>
<dbReference type="SFLD" id="SFLDG01386">
    <property type="entry name" value="main_SPASM_domain-containing"/>
    <property type="match status" value="1"/>
</dbReference>
<dbReference type="InterPro" id="IPR017200">
    <property type="entry name" value="PqqE-like"/>
</dbReference>
<dbReference type="InterPro" id="IPR058240">
    <property type="entry name" value="rSAM_sf"/>
</dbReference>
<dbReference type="SFLD" id="SFLDG01067">
    <property type="entry name" value="SPASM/twitch_domain_containing"/>
    <property type="match status" value="1"/>
</dbReference>
<dbReference type="SFLD" id="SFLDS00029">
    <property type="entry name" value="Radical_SAM"/>
    <property type="match status" value="1"/>
</dbReference>
<comment type="cofactor">
    <cofactor evidence="1">
        <name>[4Fe-4S] cluster</name>
        <dbReference type="ChEBI" id="CHEBI:49883"/>
    </cofactor>
</comment>
<protein>
    <submittedName>
        <fullName evidence="8">Radical SAM protein</fullName>
    </submittedName>
</protein>
<organism evidence="8">
    <name type="scientific">candidate division WOR-3 bacterium</name>
    <dbReference type="NCBI Taxonomy" id="2052148"/>
    <lineage>
        <taxon>Bacteria</taxon>
        <taxon>Bacteria division WOR-3</taxon>
    </lineage>
</organism>
<feature type="domain" description="Radical SAM core" evidence="7">
    <location>
        <begin position="5"/>
        <end position="213"/>
    </location>
</feature>
<dbReference type="AlphaFoldDB" id="A0A7C4U7B2"/>
<dbReference type="Gene3D" id="3.20.20.70">
    <property type="entry name" value="Aldolase class I"/>
    <property type="match status" value="1"/>
</dbReference>
<evidence type="ECO:0000256" key="3">
    <source>
        <dbReference type="ARBA" id="ARBA00022691"/>
    </source>
</evidence>
<evidence type="ECO:0000256" key="4">
    <source>
        <dbReference type="ARBA" id="ARBA00022723"/>
    </source>
</evidence>
<dbReference type="GO" id="GO:0051539">
    <property type="term" value="F:4 iron, 4 sulfur cluster binding"/>
    <property type="evidence" value="ECO:0007669"/>
    <property type="project" value="UniProtKB-KW"/>
</dbReference>
<evidence type="ECO:0000256" key="5">
    <source>
        <dbReference type="ARBA" id="ARBA00023004"/>
    </source>
</evidence>
<keyword evidence="2" id="KW-0004">4Fe-4S</keyword>
<evidence type="ECO:0000259" key="7">
    <source>
        <dbReference type="PROSITE" id="PS51918"/>
    </source>
</evidence>
<accession>A0A7C4U7B2</accession>
<comment type="caution">
    <text evidence="8">The sequence shown here is derived from an EMBL/GenBank/DDBJ whole genome shotgun (WGS) entry which is preliminary data.</text>
</comment>
<evidence type="ECO:0000256" key="2">
    <source>
        <dbReference type="ARBA" id="ARBA00022485"/>
    </source>
</evidence>
<dbReference type="EMBL" id="DTHG01000064">
    <property type="protein sequence ID" value="HGW91893.1"/>
    <property type="molecule type" value="Genomic_DNA"/>
</dbReference>
<evidence type="ECO:0000256" key="1">
    <source>
        <dbReference type="ARBA" id="ARBA00001966"/>
    </source>
</evidence>
<dbReference type="PANTHER" id="PTHR11228">
    <property type="entry name" value="RADICAL SAM DOMAIN PROTEIN"/>
    <property type="match status" value="1"/>
</dbReference>
<dbReference type="GO" id="GO:0003824">
    <property type="term" value="F:catalytic activity"/>
    <property type="evidence" value="ECO:0007669"/>
    <property type="project" value="InterPro"/>
</dbReference>
<dbReference type="Pfam" id="PF13186">
    <property type="entry name" value="SPASM"/>
    <property type="match status" value="1"/>
</dbReference>
<dbReference type="PIRSF" id="PIRSF037420">
    <property type="entry name" value="PQQ_syn_pqqE"/>
    <property type="match status" value="1"/>
</dbReference>
<proteinExistence type="predicted"/>
<dbReference type="GO" id="GO:0046872">
    <property type="term" value="F:metal ion binding"/>
    <property type="evidence" value="ECO:0007669"/>
    <property type="project" value="UniProtKB-KW"/>
</dbReference>
<dbReference type="PROSITE" id="PS51918">
    <property type="entry name" value="RADICAL_SAM"/>
    <property type="match status" value="1"/>
</dbReference>
<dbReference type="PANTHER" id="PTHR11228:SF7">
    <property type="entry name" value="PQQA PEPTIDE CYCLASE"/>
    <property type="match status" value="1"/>
</dbReference>
<keyword evidence="4" id="KW-0479">Metal-binding</keyword>
<dbReference type="Pfam" id="PF04055">
    <property type="entry name" value="Radical_SAM"/>
    <property type="match status" value="1"/>
</dbReference>
<evidence type="ECO:0000256" key="6">
    <source>
        <dbReference type="ARBA" id="ARBA00023014"/>
    </source>
</evidence>
<keyword evidence="6" id="KW-0411">Iron-sulfur</keyword>
<dbReference type="InterPro" id="IPR007197">
    <property type="entry name" value="rSAM"/>
</dbReference>
<sequence>MAQISDENISFQWHITYLCNLRCKHCYQENFLSNNDLSFDKIRLILENLKEQFGKISINITGGEPLYKKDFFDILDIISSFDNIESFNIITNGTLLNDRNINMLKNYKKLNEIKISIDGIKANDFIRGKGLLNIVEKNIKKISGIRKIIMFTAGGYNYREIEDVFDFSYEISDGLIIERFVPLGEGMQLKEFYLKQEEWFYIVQFIKDYFFIDNLNELAKFRAFYIDFKEDEVFGALCNLGESFAIMPDGSIYPCRRLPIILGNALKTRNIKEKIDNFRKEIEKNLKGKCSKCVFFNECIGCRAGVYATKNNLFYPDEQCFI</sequence>